<dbReference type="SUPFAM" id="SSF51569">
    <property type="entry name" value="Aldolase"/>
    <property type="match status" value="1"/>
</dbReference>
<dbReference type="AlphaFoldDB" id="A0A537J9T5"/>
<dbReference type="GO" id="GO:0046912">
    <property type="term" value="F:acyltransferase activity, acyl groups converted into alkyl on transfer"/>
    <property type="evidence" value="ECO:0007669"/>
    <property type="project" value="InterPro"/>
</dbReference>
<organism evidence="5 6">
    <name type="scientific">Candidatus Segetimicrobium genomatis</name>
    <dbReference type="NCBI Taxonomy" id="2569760"/>
    <lineage>
        <taxon>Bacteria</taxon>
        <taxon>Bacillati</taxon>
        <taxon>Candidatus Sysuimicrobiota</taxon>
        <taxon>Candidatus Sysuimicrobiia</taxon>
        <taxon>Candidatus Sysuimicrobiales</taxon>
        <taxon>Candidatus Segetimicrobiaceae</taxon>
        <taxon>Candidatus Segetimicrobium</taxon>
    </lineage>
</organism>
<dbReference type="Proteomes" id="UP000318093">
    <property type="component" value="Unassembled WGS sequence"/>
</dbReference>
<dbReference type="PROSITE" id="PS00816">
    <property type="entry name" value="AIPM_HOMOCIT_SYNTH_2"/>
    <property type="match status" value="1"/>
</dbReference>
<dbReference type="EMBL" id="VBAN01000270">
    <property type="protein sequence ID" value="TMI80260.1"/>
    <property type="molecule type" value="Genomic_DNA"/>
</dbReference>
<dbReference type="GO" id="GO:0019752">
    <property type="term" value="P:carboxylic acid metabolic process"/>
    <property type="evidence" value="ECO:0007669"/>
    <property type="project" value="InterPro"/>
</dbReference>
<evidence type="ECO:0000256" key="2">
    <source>
        <dbReference type="RuleBase" id="RU003523"/>
    </source>
</evidence>
<keyword evidence="5" id="KW-0670">Pyruvate</keyword>
<gene>
    <name evidence="5" type="ORF">E6H03_08710</name>
</gene>
<evidence type="ECO:0000313" key="5">
    <source>
        <dbReference type="EMBL" id="TMI80260.1"/>
    </source>
</evidence>
<evidence type="ECO:0000259" key="4">
    <source>
        <dbReference type="PROSITE" id="PS50991"/>
    </source>
</evidence>
<feature type="domain" description="Pyruvate carboxyltransferase" evidence="4">
    <location>
        <begin position="33"/>
        <end position="285"/>
    </location>
</feature>
<dbReference type="PROSITE" id="PS50991">
    <property type="entry name" value="PYR_CT"/>
    <property type="match status" value="1"/>
</dbReference>
<comment type="similarity">
    <text evidence="2">Belongs to the alpha-IPM synthase/homocitrate synthase family.</text>
</comment>
<evidence type="ECO:0000256" key="1">
    <source>
        <dbReference type="ARBA" id="ARBA00022679"/>
    </source>
</evidence>
<dbReference type="Gene3D" id="3.20.20.70">
    <property type="entry name" value="Aldolase class I"/>
    <property type="match status" value="1"/>
</dbReference>
<dbReference type="PROSITE" id="PS00815">
    <property type="entry name" value="AIPM_HOMOCIT_SYNTH_1"/>
    <property type="match status" value="1"/>
</dbReference>
<protein>
    <submittedName>
        <fullName evidence="5">Pyruvate carboxyltransferase</fullName>
    </submittedName>
</protein>
<comment type="caution">
    <text evidence="5">The sequence shown here is derived from an EMBL/GenBank/DDBJ whole genome shotgun (WGS) entry which is preliminary data.</text>
</comment>
<reference evidence="5 6" key="1">
    <citation type="journal article" date="2019" name="Nat. Microbiol.">
        <title>Mediterranean grassland soil C-N compound turnover is dependent on rainfall and depth, and is mediated by genomically divergent microorganisms.</title>
        <authorList>
            <person name="Diamond S."/>
            <person name="Andeer P.F."/>
            <person name="Li Z."/>
            <person name="Crits-Christoph A."/>
            <person name="Burstein D."/>
            <person name="Anantharaman K."/>
            <person name="Lane K.R."/>
            <person name="Thomas B.C."/>
            <person name="Pan C."/>
            <person name="Northen T.R."/>
            <person name="Banfield J.F."/>
        </authorList>
    </citation>
    <scope>NUCLEOTIDE SEQUENCE [LARGE SCALE GENOMIC DNA]</scope>
    <source>
        <strain evidence="5">NP_6</strain>
    </source>
</reference>
<dbReference type="Pfam" id="PF00682">
    <property type="entry name" value="HMGL-like"/>
    <property type="match status" value="1"/>
</dbReference>
<sequence>MGMEPWKNDNRWFVSPYNYDPEVRSALRFSPRIELHDITLRDGEQQAGVVFSKDDKIRIAEALAEVGVHRIEAGMPSVSRDDADAIRTIVRRRLGPKIFAFCRCMVSDVKQAVDCGVDGIVIEIPSSQHIIQYAYDWPLSKAIDLSIEATRYAKAQGLYTVFFPIDGTRAEPGWFLDLIEKVAREGHMDALGLVDTFGGCSPHAIARFTQQVQARIAKPLEAHFHDDFGLAAANTITALTMGVNVAHVTVSSLGERAGNAALEDVAMALRVLYGVDLGIRYDKLYKLSQLVRKLARFEIPSNRPIVGDMLFKVESGIISSWLSRCKADRPVELFPFHWDMVGQPEADVVIGKGNGRDSIAFRLRAIGVEIPGDDPRVDTILARVKKASLRKHALLSDDEFRRIASAVVRLGNGARRSSAGKLAARTVPSRGRSGGGSSRARRPAKRR</sequence>
<evidence type="ECO:0000313" key="6">
    <source>
        <dbReference type="Proteomes" id="UP000318093"/>
    </source>
</evidence>
<evidence type="ECO:0000256" key="3">
    <source>
        <dbReference type="SAM" id="MobiDB-lite"/>
    </source>
</evidence>
<proteinExistence type="inferred from homology"/>
<accession>A0A537J9T5</accession>
<feature type="region of interest" description="Disordered" evidence="3">
    <location>
        <begin position="416"/>
        <end position="447"/>
    </location>
</feature>
<dbReference type="InterPro" id="IPR013785">
    <property type="entry name" value="Aldolase_TIM"/>
</dbReference>
<dbReference type="PANTHER" id="PTHR42880">
    <property type="entry name" value="HOMOCITRATE SYNTHASE"/>
    <property type="match status" value="1"/>
</dbReference>
<dbReference type="PANTHER" id="PTHR42880:SF1">
    <property type="entry name" value="ISOPROPYLMALATE_HOMOCITRATE_CITRAMALATE SYNTHASE FAMILY PROTEIN"/>
    <property type="match status" value="1"/>
</dbReference>
<name>A0A537J9T5_9BACT</name>
<dbReference type="InterPro" id="IPR002034">
    <property type="entry name" value="AIPM/Hcit_synth_CS"/>
</dbReference>
<dbReference type="InterPro" id="IPR000891">
    <property type="entry name" value="PYR_CT"/>
</dbReference>
<keyword evidence="1 2" id="KW-0808">Transferase</keyword>
<dbReference type="Gene3D" id="1.10.238.260">
    <property type="match status" value="1"/>
</dbReference>